<keyword evidence="6" id="KW-1185">Reference proteome</keyword>
<proteinExistence type="inferred from homology"/>
<comment type="similarity">
    <text evidence="1">Belongs to the hemerythrin family.</text>
</comment>
<dbReference type="EMBL" id="HG794546">
    <property type="protein sequence ID" value="CDK99850.1"/>
    <property type="molecule type" value="Genomic_DNA"/>
</dbReference>
<organism evidence="5 6">
    <name type="scientific">Magnetospirillum gryphiswaldense (strain DSM 6361 / JCM 21280 / NBRC 15271 / MSR-1)</name>
    <dbReference type="NCBI Taxonomy" id="431944"/>
    <lineage>
        <taxon>Bacteria</taxon>
        <taxon>Pseudomonadati</taxon>
        <taxon>Pseudomonadota</taxon>
        <taxon>Alphaproteobacteria</taxon>
        <taxon>Rhodospirillales</taxon>
        <taxon>Rhodospirillaceae</taxon>
        <taxon>Magnetospirillum</taxon>
    </lineage>
</organism>
<evidence type="ECO:0000259" key="4">
    <source>
        <dbReference type="Pfam" id="PF01814"/>
    </source>
</evidence>
<feature type="domain" description="Hemerythrin-like" evidence="4">
    <location>
        <begin position="14"/>
        <end position="137"/>
    </location>
</feature>
<evidence type="ECO:0000256" key="2">
    <source>
        <dbReference type="ARBA" id="ARBA00022723"/>
    </source>
</evidence>
<dbReference type="PANTHER" id="PTHR37164">
    <property type="entry name" value="BACTERIOHEMERYTHRIN"/>
    <property type="match status" value="1"/>
</dbReference>
<evidence type="ECO:0000256" key="3">
    <source>
        <dbReference type="ARBA" id="ARBA00023004"/>
    </source>
</evidence>
<dbReference type="KEGG" id="mgy:MGMSRv2__2635"/>
<dbReference type="InterPro" id="IPR050669">
    <property type="entry name" value="Hemerythrin"/>
</dbReference>
<dbReference type="InterPro" id="IPR012312">
    <property type="entry name" value="Hemerythrin-like"/>
</dbReference>
<keyword evidence="2" id="KW-0479">Metal-binding</keyword>
<dbReference type="GO" id="GO:0046872">
    <property type="term" value="F:metal ion binding"/>
    <property type="evidence" value="ECO:0007669"/>
    <property type="project" value="UniProtKB-KW"/>
</dbReference>
<dbReference type="PANTHER" id="PTHR37164:SF1">
    <property type="entry name" value="BACTERIOHEMERYTHRIN"/>
    <property type="match status" value="1"/>
</dbReference>
<dbReference type="eggNOG" id="COG2703">
    <property type="taxonomic scope" value="Bacteria"/>
</dbReference>
<dbReference type="HOGENOM" id="CLU_086902_3_0_5"/>
<dbReference type="SUPFAM" id="SSF47188">
    <property type="entry name" value="Hemerythrin-like"/>
    <property type="match status" value="1"/>
</dbReference>
<dbReference type="Pfam" id="PF01814">
    <property type="entry name" value="Hemerythrin"/>
    <property type="match status" value="1"/>
</dbReference>
<dbReference type="CDD" id="cd12107">
    <property type="entry name" value="Hemerythrin"/>
    <property type="match status" value="1"/>
</dbReference>
<gene>
    <name evidence="5" type="ordered locus">MGMSRv2__2635</name>
</gene>
<dbReference type="AlphaFoldDB" id="V6F2U9"/>
<dbReference type="NCBIfam" id="TIGR02481">
    <property type="entry name" value="hemeryth_dom"/>
    <property type="match status" value="1"/>
</dbReference>
<dbReference type="Gene3D" id="1.20.120.50">
    <property type="entry name" value="Hemerythrin-like"/>
    <property type="match status" value="1"/>
</dbReference>
<name>V6F2U9_MAGGM</name>
<evidence type="ECO:0000313" key="6">
    <source>
        <dbReference type="Proteomes" id="UP000018922"/>
    </source>
</evidence>
<sequence length="145" mass="17275">MLRFTEDMRIGHLVIDADHQRLIEIINQFAEASTVHTLFEGAAPSDCATVMHQTLKSLIAYTKEHFAKEEKIQRECMYQYHAMHVQEHHALVVQLEEIARTYFVRKSKPLNRKALEELREFMNFWLVNHVMKFDSNMREWVCPKE</sequence>
<dbReference type="Proteomes" id="UP000018922">
    <property type="component" value="Chromosome I"/>
</dbReference>
<evidence type="ECO:0000313" key="5">
    <source>
        <dbReference type="EMBL" id="CDK99850.1"/>
    </source>
</evidence>
<accession>V6F2U9</accession>
<evidence type="ECO:0000256" key="1">
    <source>
        <dbReference type="ARBA" id="ARBA00010587"/>
    </source>
</evidence>
<dbReference type="InterPro" id="IPR012827">
    <property type="entry name" value="Hemerythrin_metal-bd"/>
</dbReference>
<reference evidence="5 6" key="1">
    <citation type="journal article" date="2014" name="Genome Announc.">
        <title>Complete genome sequence of Magnetospirillum gryphiswaldense MSR-1.</title>
        <authorList>
            <person name="Wang X."/>
            <person name="Wang Q."/>
            <person name="Zhang W."/>
            <person name="Wang Y."/>
            <person name="Li L."/>
            <person name="Wen T."/>
            <person name="Zhang T."/>
            <person name="Zhang Y."/>
            <person name="Xu J."/>
            <person name="Hu J."/>
            <person name="Li S."/>
            <person name="Liu L."/>
            <person name="Liu J."/>
            <person name="Jiang W."/>
            <person name="Tian J."/>
            <person name="Li Y."/>
            <person name="Schuler D."/>
            <person name="Wang L."/>
            <person name="Li J."/>
        </authorList>
    </citation>
    <scope>NUCLEOTIDE SEQUENCE [LARGE SCALE GENOMIC DNA]</scope>
    <source>
        <strain evidence="6">DSM 6361 / JCM 21280 / NBRC 15271 / MSR-1</strain>
    </source>
</reference>
<keyword evidence="3" id="KW-0408">Iron</keyword>
<dbReference type="InterPro" id="IPR035938">
    <property type="entry name" value="Hemerythrin-like_sf"/>
</dbReference>
<dbReference type="STRING" id="1430440.MGMSRv2__2635"/>
<protein>
    <submittedName>
        <fullName evidence="5">Bacteriohemerythrin</fullName>
    </submittedName>
</protein>